<name>A0A9W6QXL1_9PSEU</name>
<dbReference type="Pfam" id="PF13577">
    <property type="entry name" value="SnoaL_4"/>
    <property type="match status" value="1"/>
</dbReference>
<dbReference type="AlphaFoldDB" id="A0A9W6QXL1"/>
<evidence type="ECO:0000313" key="3">
    <source>
        <dbReference type="Proteomes" id="UP001165136"/>
    </source>
</evidence>
<dbReference type="RefSeq" id="WP_027943757.1">
    <property type="nucleotide sequence ID" value="NZ_BSTI01000004.1"/>
</dbReference>
<organism evidence="2 3">
    <name type="scientific">Amycolatopsis taiwanensis</name>
    <dbReference type="NCBI Taxonomy" id="342230"/>
    <lineage>
        <taxon>Bacteria</taxon>
        <taxon>Bacillati</taxon>
        <taxon>Actinomycetota</taxon>
        <taxon>Actinomycetes</taxon>
        <taxon>Pseudonocardiales</taxon>
        <taxon>Pseudonocardiaceae</taxon>
        <taxon>Amycolatopsis</taxon>
    </lineage>
</organism>
<dbReference type="InterPro" id="IPR032710">
    <property type="entry name" value="NTF2-like_dom_sf"/>
</dbReference>
<dbReference type="Gene3D" id="3.10.450.50">
    <property type="match status" value="1"/>
</dbReference>
<dbReference type="Proteomes" id="UP001165136">
    <property type="component" value="Unassembled WGS sequence"/>
</dbReference>
<feature type="domain" description="SnoaL-like" evidence="1">
    <location>
        <begin position="17"/>
        <end position="139"/>
    </location>
</feature>
<keyword evidence="3" id="KW-1185">Reference proteome</keyword>
<dbReference type="SUPFAM" id="SSF54427">
    <property type="entry name" value="NTF2-like"/>
    <property type="match status" value="1"/>
</dbReference>
<comment type="caution">
    <text evidence="2">The sequence shown here is derived from an EMBL/GenBank/DDBJ whole genome shotgun (WGS) entry which is preliminary data.</text>
</comment>
<proteinExistence type="predicted"/>
<evidence type="ECO:0000313" key="2">
    <source>
        <dbReference type="EMBL" id="GLY65414.1"/>
    </source>
</evidence>
<reference evidence="2" key="1">
    <citation type="submission" date="2023-03" db="EMBL/GenBank/DDBJ databases">
        <title>Amycolatopsis taiwanensis NBRC 103393.</title>
        <authorList>
            <person name="Ichikawa N."/>
            <person name="Sato H."/>
            <person name="Tonouchi N."/>
        </authorList>
    </citation>
    <scope>NUCLEOTIDE SEQUENCE</scope>
    <source>
        <strain evidence="2">NBRC 103393</strain>
    </source>
</reference>
<evidence type="ECO:0000259" key="1">
    <source>
        <dbReference type="Pfam" id="PF13577"/>
    </source>
</evidence>
<dbReference type="EMBL" id="BSTI01000004">
    <property type="protein sequence ID" value="GLY65414.1"/>
    <property type="molecule type" value="Genomic_DNA"/>
</dbReference>
<protein>
    <recommendedName>
        <fullName evidence="1">SnoaL-like domain-containing protein</fullName>
    </recommendedName>
</protein>
<gene>
    <name evidence="2" type="ORF">Atai01_20330</name>
</gene>
<accession>A0A9W6QXL1</accession>
<dbReference type="InterPro" id="IPR037401">
    <property type="entry name" value="SnoaL-like"/>
</dbReference>
<dbReference type="CDD" id="cd00531">
    <property type="entry name" value="NTF2_like"/>
    <property type="match status" value="1"/>
</dbReference>
<sequence length="162" mass="17857">MSEETRLARLEQRVQWLTDQLAISQLIASYGPLVDAGDADGVAALWAEDGEYDVEGWHMRSRDDVRAMVRSDSHQEIINGGSCHFLGPAHVTVDGDDAVAVCDSILVRRRNGGFEIDRAGASHFVLKRLPEGWRVLRRTTRLLNGGVQARGLLEAGVRGRPL</sequence>